<keyword evidence="8 18" id="KW-0479">Metal-binding</keyword>
<evidence type="ECO:0000313" key="21">
    <source>
        <dbReference type="Proteomes" id="UP000216984"/>
    </source>
</evidence>
<evidence type="ECO:0000256" key="10">
    <source>
        <dbReference type="ARBA" id="ARBA00022827"/>
    </source>
</evidence>
<evidence type="ECO:0000313" key="20">
    <source>
        <dbReference type="EMBL" id="OZC35862.1"/>
    </source>
</evidence>
<keyword evidence="6 18" id="KW-0285">Flavoprotein</keyword>
<keyword evidence="9" id="KW-0732">Signal</keyword>
<gene>
    <name evidence="20" type="ORF">B9Q17_12335</name>
</gene>
<dbReference type="EC" id="2.7.1.180" evidence="2 18"/>
<accession>A0A7Z1IMN3</accession>
<dbReference type="Pfam" id="PF02424">
    <property type="entry name" value="ApbE"/>
    <property type="match status" value="1"/>
</dbReference>
<sequence length="340" mass="37074">MIRTALLIITLLYLSACTRTDEVQTLGGSAQGTTWHVTVWQPGGVNTDALKTKIDAEFERLDKALSNYRSDSMIEQFNQNKTTIAITVSEEIVSLVQAAQLVSEASHGCYDLTIKPLFDLWGFKGDTLTPPTTKQLAEVRQHIGFERLAIPSDEALQKTVPKLRVDLSSIAQGYSVGRIAAVVEAAGISNYLVEIGGELQTRGRKPDGSAWRIGLEKPLPGGRAVQKTIAINQDSPTAIMTSGTYRHYFDDQGKRFSHVLDARTGKPIVHNTVSVTVIHDNPTQADAWSTALLCLGAKDGLAIAQQNHIAALFISEDGDQLGEMPTDAWQALKEKNIEVH</sequence>
<comment type="cofactor">
    <cofactor evidence="19">
        <name>Mg(2+)</name>
        <dbReference type="ChEBI" id="CHEBI:18420"/>
    </cofactor>
    <cofactor evidence="19">
        <name>Mn(2+)</name>
        <dbReference type="ChEBI" id="CHEBI:29035"/>
    </cofactor>
    <text evidence="19">Magnesium. Can also use manganese.</text>
</comment>
<dbReference type="AlphaFoldDB" id="A0A7Z1IMN3"/>
<evidence type="ECO:0000256" key="15">
    <source>
        <dbReference type="ARBA" id="ARBA00031306"/>
    </source>
</evidence>
<evidence type="ECO:0000256" key="9">
    <source>
        <dbReference type="ARBA" id="ARBA00022729"/>
    </source>
</evidence>
<keyword evidence="12" id="KW-0472">Membrane</keyword>
<comment type="subcellular location">
    <subcellularLocation>
        <location evidence="17">Cell inner membrane</location>
        <topology evidence="17">Lipid-anchor</topology>
        <orientation evidence="17">Periplasmic side</orientation>
    </subcellularLocation>
</comment>
<dbReference type="GO" id="GO:0005886">
    <property type="term" value="C:plasma membrane"/>
    <property type="evidence" value="ECO:0007669"/>
    <property type="project" value="UniProtKB-SubCell"/>
</dbReference>
<dbReference type="EMBL" id="NEFY01000007">
    <property type="protein sequence ID" value="OZC35862.1"/>
    <property type="molecule type" value="Genomic_DNA"/>
</dbReference>
<dbReference type="FunFam" id="3.10.520.10:FF:000001">
    <property type="entry name" value="FAD:protein FMN transferase"/>
    <property type="match status" value="1"/>
</dbReference>
<dbReference type="SUPFAM" id="SSF143631">
    <property type="entry name" value="ApbE-like"/>
    <property type="match status" value="1"/>
</dbReference>
<evidence type="ECO:0000256" key="18">
    <source>
        <dbReference type="PIRNR" id="PIRNR006268"/>
    </source>
</evidence>
<evidence type="ECO:0000256" key="14">
    <source>
        <dbReference type="ARBA" id="ARBA00023288"/>
    </source>
</evidence>
<organism evidence="20 21">
    <name type="scientific">Marinobacter vinifirmus</name>
    <dbReference type="NCBI Taxonomy" id="355591"/>
    <lineage>
        <taxon>Bacteria</taxon>
        <taxon>Pseudomonadati</taxon>
        <taxon>Pseudomonadota</taxon>
        <taxon>Gammaproteobacteria</taxon>
        <taxon>Pseudomonadales</taxon>
        <taxon>Marinobacteraceae</taxon>
        <taxon>Marinobacter</taxon>
    </lineage>
</organism>
<keyword evidence="21" id="KW-1185">Reference proteome</keyword>
<comment type="caution">
    <text evidence="20">The sequence shown here is derived from an EMBL/GenBank/DDBJ whole genome shotgun (WGS) entry which is preliminary data.</text>
</comment>
<keyword evidence="14" id="KW-0449">Lipoprotein</keyword>
<reference evidence="20 21" key="1">
    <citation type="submission" date="2017-06" db="EMBL/GenBank/DDBJ databases">
        <title>Draft genome sequence of the halophilic bacterium Marinobacter vinifirmus FB1.</title>
        <authorList>
            <person name="Stepanov V.G."/>
            <person name="Roberts D.J."/>
            <person name="Fox G.E."/>
        </authorList>
    </citation>
    <scope>NUCLEOTIDE SEQUENCE [LARGE SCALE GENOMIC DNA]</scope>
    <source>
        <strain evidence="20 21">FB1</strain>
    </source>
</reference>
<dbReference type="Proteomes" id="UP000216984">
    <property type="component" value="Unassembled WGS sequence"/>
</dbReference>
<dbReference type="GO" id="GO:0046872">
    <property type="term" value="F:metal ion binding"/>
    <property type="evidence" value="ECO:0007669"/>
    <property type="project" value="UniProtKB-UniRule"/>
</dbReference>
<evidence type="ECO:0000256" key="7">
    <source>
        <dbReference type="ARBA" id="ARBA00022679"/>
    </source>
</evidence>
<evidence type="ECO:0000256" key="12">
    <source>
        <dbReference type="ARBA" id="ARBA00023136"/>
    </source>
</evidence>
<keyword evidence="11 18" id="KW-0460">Magnesium</keyword>
<dbReference type="GO" id="GO:0016740">
    <property type="term" value="F:transferase activity"/>
    <property type="evidence" value="ECO:0007669"/>
    <property type="project" value="UniProtKB-UniRule"/>
</dbReference>
<evidence type="ECO:0000256" key="11">
    <source>
        <dbReference type="ARBA" id="ARBA00022842"/>
    </source>
</evidence>
<evidence type="ECO:0000256" key="4">
    <source>
        <dbReference type="ARBA" id="ARBA00022475"/>
    </source>
</evidence>
<dbReference type="PANTHER" id="PTHR30040:SF2">
    <property type="entry name" value="FAD:PROTEIN FMN TRANSFERASE"/>
    <property type="match status" value="1"/>
</dbReference>
<evidence type="ECO:0000256" key="2">
    <source>
        <dbReference type="ARBA" id="ARBA00011955"/>
    </source>
</evidence>
<feature type="binding site" evidence="19">
    <location>
        <position position="290"/>
    </location>
    <ligand>
        <name>Mg(2+)</name>
        <dbReference type="ChEBI" id="CHEBI:18420"/>
    </ligand>
</feature>
<evidence type="ECO:0000256" key="6">
    <source>
        <dbReference type="ARBA" id="ARBA00022630"/>
    </source>
</evidence>
<name>A0A7Z1IMN3_9GAMM</name>
<comment type="similarity">
    <text evidence="1 18">Belongs to the ApbE family.</text>
</comment>
<evidence type="ECO:0000256" key="17">
    <source>
        <dbReference type="ARBA" id="ARBA00060485"/>
    </source>
</evidence>
<evidence type="ECO:0000256" key="13">
    <source>
        <dbReference type="ARBA" id="ARBA00023139"/>
    </source>
</evidence>
<keyword evidence="13" id="KW-0564">Palmitate</keyword>
<feature type="binding site" evidence="19">
    <location>
        <position position="169"/>
    </location>
    <ligand>
        <name>Mg(2+)</name>
        <dbReference type="ChEBI" id="CHEBI:18420"/>
    </ligand>
</feature>
<dbReference type="Gene3D" id="3.10.520.10">
    <property type="entry name" value="ApbE-like domains"/>
    <property type="match status" value="1"/>
</dbReference>
<comment type="catalytic activity">
    <reaction evidence="16 18">
        <text>L-threonyl-[protein] + FAD = FMN-L-threonyl-[protein] + AMP + H(+)</text>
        <dbReference type="Rhea" id="RHEA:36847"/>
        <dbReference type="Rhea" id="RHEA-COMP:11060"/>
        <dbReference type="Rhea" id="RHEA-COMP:11061"/>
        <dbReference type="ChEBI" id="CHEBI:15378"/>
        <dbReference type="ChEBI" id="CHEBI:30013"/>
        <dbReference type="ChEBI" id="CHEBI:57692"/>
        <dbReference type="ChEBI" id="CHEBI:74257"/>
        <dbReference type="ChEBI" id="CHEBI:456215"/>
        <dbReference type="EC" id="2.7.1.180"/>
    </reaction>
</comment>
<dbReference type="PIRSF" id="PIRSF006268">
    <property type="entry name" value="ApbE"/>
    <property type="match status" value="1"/>
</dbReference>
<dbReference type="InterPro" id="IPR024932">
    <property type="entry name" value="ApbE"/>
</dbReference>
<keyword evidence="7 18" id="KW-0808">Transferase</keyword>
<keyword evidence="10 18" id="KW-0274">FAD</keyword>
<feature type="binding site" evidence="19">
    <location>
        <position position="286"/>
    </location>
    <ligand>
        <name>Mg(2+)</name>
        <dbReference type="ChEBI" id="CHEBI:18420"/>
    </ligand>
</feature>
<proteinExistence type="inferred from homology"/>
<evidence type="ECO:0000256" key="16">
    <source>
        <dbReference type="ARBA" id="ARBA00048540"/>
    </source>
</evidence>
<dbReference type="PANTHER" id="PTHR30040">
    <property type="entry name" value="THIAMINE BIOSYNTHESIS LIPOPROTEIN APBE"/>
    <property type="match status" value="1"/>
</dbReference>
<keyword evidence="4" id="KW-1003">Cell membrane</keyword>
<protein>
    <recommendedName>
        <fullName evidence="3 18">FAD:protein FMN transferase</fullName>
        <ecNumber evidence="2 18">2.7.1.180</ecNumber>
    </recommendedName>
    <alternativeName>
        <fullName evidence="15 18">Flavin transferase</fullName>
    </alternativeName>
</protein>
<evidence type="ECO:0000256" key="3">
    <source>
        <dbReference type="ARBA" id="ARBA00016337"/>
    </source>
</evidence>
<evidence type="ECO:0000256" key="1">
    <source>
        <dbReference type="ARBA" id="ARBA00008282"/>
    </source>
</evidence>
<keyword evidence="5" id="KW-0997">Cell inner membrane</keyword>
<evidence type="ECO:0000256" key="8">
    <source>
        <dbReference type="ARBA" id="ARBA00022723"/>
    </source>
</evidence>
<dbReference type="InterPro" id="IPR003374">
    <property type="entry name" value="ApbE-like_sf"/>
</dbReference>
<evidence type="ECO:0000256" key="19">
    <source>
        <dbReference type="PIRSR" id="PIRSR006268-2"/>
    </source>
</evidence>
<evidence type="ECO:0000256" key="5">
    <source>
        <dbReference type="ARBA" id="ARBA00022519"/>
    </source>
</evidence>